<proteinExistence type="inferred from homology"/>
<feature type="binding site" evidence="17">
    <location>
        <position position="301"/>
    </location>
    <ligand>
        <name>(6S)-NADPHX</name>
        <dbReference type="ChEBI" id="CHEBI:64076"/>
    </ligand>
</feature>
<evidence type="ECO:0000256" key="19">
    <source>
        <dbReference type="PIRNR" id="PIRNR017184"/>
    </source>
</evidence>
<organism evidence="22 23">
    <name type="scientific">Leminorella grimontii</name>
    <dbReference type="NCBI Taxonomy" id="82981"/>
    <lineage>
        <taxon>Bacteria</taxon>
        <taxon>Pseudomonadati</taxon>
        <taxon>Pseudomonadota</taxon>
        <taxon>Gammaproteobacteria</taxon>
        <taxon>Enterobacterales</taxon>
        <taxon>Budviciaceae</taxon>
        <taxon>Leminorella</taxon>
    </lineage>
</organism>
<dbReference type="GO" id="GO:0052856">
    <property type="term" value="F:NAD(P)HX epimerase activity"/>
    <property type="evidence" value="ECO:0007669"/>
    <property type="project" value="UniProtKB-UniRule"/>
</dbReference>
<evidence type="ECO:0000313" key="23">
    <source>
        <dbReference type="Proteomes" id="UP001058124"/>
    </source>
</evidence>
<keyword evidence="13" id="KW-0511">Multifunctional enzyme</keyword>
<evidence type="ECO:0000256" key="16">
    <source>
        <dbReference type="ARBA" id="ARBA00049209"/>
    </source>
</evidence>
<evidence type="ECO:0000256" key="15">
    <source>
        <dbReference type="ARBA" id="ARBA00048238"/>
    </source>
</evidence>
<feature type="domain" description="YjeF C-terminal" evidence="20">
    <location>
        <begin position="206"/>
        <end position="473"/>
    </location>
</feature>
<feature type="binding site" evidence="17">
    <location>
        <position position="413"/>
    </location>
    <ligand>
        <name>AMP</name>
        <dbReference type="ChEBI" id="CHEBI:456215"/>
    </ligand>
</feature>
<comment type="subunit">
    <text evidence="17">Homotetramer.</text>
</comment>
<evidence type="ECO:0000256" key="17">
    <source>
        <dbReference type="HAMAP-Rule" id="MF_01965"/>
    </source>
</evidence>
<comment type="similarity">
    <text evidence="17">Belongs to the NnrD/CARKD family.</text>
</comment>
<dbReference type="NCBIfam" id="TIGR00196">
    <property type="entry name" value="yjeF_cterm"/>
    <property type="match status" value="1"/>
</dbReference>
<dbReference type="NCBIfam" id="NF007856">
    <property type="entry name" value="PRK10565.1"/>
    <property type="match status" value="1"/>
</dbReference>
<dbReference type="HAMAP" id="MF_01966">
    <property type="entry name" value="NADHX_epimerase"/>
    <property type="match status" value="1"/>
</dbReference>
<keyword evidence="12 17" id="KW-0456">Lyase</keyword>
<dbReference type="SUPFAM" id="SSF53613">
    <property type="entry name" value="Ribokinase-like"/>
    <property type="match status" value="1"/>
</dbReference>
<dbReference type="Pfam" id="PF03853">
    <property type="entry name" value="YjeF_N"/>
    <property type="match status" value="1"/>
</dbReference>
<evidence type="ECO:0000256" key="3">
    <source>
        <dbReference type="ARBA" id="ARBA00006001"/>
    </source>
</evidence>
<dbReference type="InterPro" id="IPR036652">
    <property type="entry name" value="YjeF_N_dom_sf"/>
</dbReference>
<feature type="binding site" evidence="17">
    <location>
        <position position="241"/>
    </location>
    <ligand>
        <name>(6S)-NADPHX</name>
        <dbReference type="ChEBI" id="CHEBI:64076"/>
    </ligand>
</feature>
<keyword evidence="9 18" id="KW-0630">Potassium</keyword>
<dbReference type="Pfam" id="PF01256">
    <property type="entry name" value="Carb_kinase"/>
    <property type="match status" value="1"/>
</dbReference>
<dbReference type="EC" id="5.1.99.6" evidence="19"/>
<comment type="caution">
    <text evidence="22">The sequence shown here is derived from an EMBL/GenBank/DDBJ whole genome shotgun (WGS) entry which is preliminary data.</text>
</comment>
<dbReference type="EC" id="4.2.1.136" evidence="19"/>
<comment type="function">
    <text evidence="18">Catalyzes the epimerization of the S- and R-forms of NAD(P)HX, a damaged form of NAD(P)H that is a result of enzymatic or heat-dependent hydration. This is a prerequisite for the S-specific NAD(P)H-hydrate dehydratase to allow the repair of both epimers of NAD(P)HX.</text>
</comment>
<evidence type="ECO:0000256" key="13">
    <source>
        <dbReference type="ARBA" id="ARBA00023268"/>
    </source>
</evidence>
<keyword evidence="5 18" id="KW-0479">Metal-binding</keyword>
<dbReference type="GO" id="GO:0005524">
    <property type="term" value="F:ATP binding"/>
    <property type="evidence" value="ECO:0007669"/>
    <property type="project" value="UniProtKB-UniRule"/>
</dbReference>
<dbReference type="EMBL" id="BRLH01000007">
    <property type="protein sequence ID" value="GKX56694.1"/>
    <property type="molecule type" value="Genomic_DNA"/>
</dbReference>
<evidence type="ECO:0000256" key="12">
    <source>
        <dbReference type="ARBA" id="ARBA00023239"/>
    </source>
</evidence>
<dbReference type="GO" id="GO:0110051">
    <property type="term" value="P:metabolite repair"/>
    <property type="evidence" value="ECO:0007669"/>
    <property type="project" value="TreeGrafter"/>
</dbReference>
<comment type="similarity">
    <text evidence="18">Belongs to the NnrE/AIBP family.</text>
</comment>
<keyword evidence="8 17" id="KW-0521">NADP</keyword>
<evidence type="ECO:0000313" key="22">
    <source>
        <dbReference type="EMBL" id="GKX56694.1"/>
    </source>
</evidence>
<evidence type="ECO:0000256" key="9">
    <source>
        <dbReference type="ARBA" id="ARBA00022958"/>
    </source>
</evidence>
<evidence type="ECO:0000256" key="2">
    <source>
        <dbReference type="ARBA" id="ARBA00000909"/>
    </source>
</evidence>
<evidence type="ECO:0000256" key="5">
    <source>
        <dbReference type="ARBA" id="ARBA00022723"/>
    </source>
</evidence>
<evidence type="ECO:0000256" key="18">
    <source>
        <dbReference type="HAMAP-Rule" id="MF_01966"/>
    </source>
</evidence>
<evidence type="ECO:0000256" key="4">
    <source>
        <dbReference type="ARBA" id="ARBA00009524"/>
    </source>
</evidence>
<comment type="function">
    <text evidence="14 19">Bifunctional enzyme that catalyzes the epimerization of the S- and R-forms of NAD(P)HX and the dehydration of the S-form of NAD(P)HX at the expense of ADP, which is converted to AMP. This allows the repair of both epimers of NAD(P)HX, a damaged form of NAD(P)H that is a result of enzymatic or heat-dependent hydration.</text>
</comment>
<comment type="similarity">
    <text evidence="4 19">In the C-terminal section; belongs to the NnrD/CARKD family.</text>
</comment>
<name>A0AAV5N4M1_9GAMM</name>
<evidence type="ECO:0000259" key="20">
    <source>
        <dbReference type="PROSITE" id="PS51383"/>
    </source>
</evidence>
<feature type="binding site" evidence="17">
    <location>
        <begin position="384"/>
        <end position="388"/>
    </location>
    <ligand>
        <name>AMP</name>
        <dbReference type="ChEBI" id="CHEBI:456215"/>
    </ligand>
</feature>
<dbReference type="InterPro" id="IPR030677">
    <property type="entry name" value="Nnr"/>
</dbReference>
<feature type="binding site" evidence="18">
    <location>
        <position position="140"/>
    </location>
    <ligand>
        <name>(6S)-NADPHX</name>
        <dbReference type="ChEBI" id="CHEBI:64076"/>
    </ligand>
</feature>
<sequence length="473" mass="49704">MGARYHGLSLYQLMENAGEAAFGLCRRLYPDARRWLVLCGHGNNGGDAYVVARFARQYGMEVTVIGGGPEQRLPDEAKRAREHWVNNYGQVLSYDAAWPSQCDLIVDGLLGNGVQGEPKEPYASLIRAANASAAPIVSLDIPSGLNADTGDAAGDTICARHTLTFVALKSGLLTGRARDFVGELHYASLGISGWLSQQKPQIERLTAESIARWLTPRRPCSHKGEHGRLLVVGGDAGMGGAVRMAGEAALRTGAGLVKVLTRRQHVAPILSARPELMAQALDEKSLIEGLTWANVVAVGPGLGQSPWAQEALERISADDKIAVWDADALNLLAINPNVQARRVITPHPGEAARLLQCNVESVERDRIKAACRLAERFGGVAVLKGAGTVIADGEGRVAIADVGNAGMASGGMGDLLTGIIASLLGQGLTPFDAACAGAVIHGAAGDGIARKQGQRGTIATDLLSEIPKLVNPL</sequence>
<dbReference type="HAMAP" id="MF_01965">
    <property type="entry name" value="NADHX_dehydratase"/>
    <property type="match status" value="1"/>
</dbReference>
<keyword evidence="7 17" id="KW-0067">ATP-binding</keyword>
<evidence type="ECO:0000256" key="7">
    <source>
        <dbReference type="ARBA" id="ARBA00022840"/>
    </source>
</evidence>
<accession>A0AAV5N4M1</accession>
<comment type="catalytic activity">
    <reaction evidence="15 17 19">
        <text>(6S)-NADHX + ADP = AMP + phosphate + NADH + H(+)</text>
        <dbReference type="Rhea" id="RHEA:32223"/>
        <dbReference type="ChEBI" id="CHEBI:15378"/>
        <dbReference type="ChEBI" id="CHEBI:43474"/>
        <dbReference type="ChEBI" id="CHEBI:57945"/>
        <dbReference type="ChEBI" id="CHEBI:64074"/>
        <dbReference type="ChEBI" id="CHEBI:456215"/>
        <dbReference type="ChEBI" id="CHEBI:456216"/>
        <dbReference type="EC" id="4.2.1.136"/>
    </reaction>
</comment>
<feature type="binding site" evidence="18">
    <location>
        <position position="143"/>
    </location>
    <ligand>
        <name>K(+)</name>
        <dbReference type="ChEBI" id="CHEBI:29103"/>
    </ligand>
</feature>
<dbReference type="GO" id="GO:0046496">
    <property type="term" value="P:nicotinamide nucleotide metabolic process"/>
    <property type="evidence" value="ECO:0007669"/>
    <property type="project" value="UniProtKB-UniRule"/>
</dbReference>
<comment type="function">
    <text evidence="17">Catalyzes the dehydration of the S-form of NAD(P)HX at the expense of ADP, which is converted to AMP. Together with NAD(P)HX epimerase, which catalyzes the epimerization of the S- and R-forms, the enzyme allows the repair of both epimers of NAD(P)HX, a damaged form of NAD(P)H that is a result of enzymatic or heat-dependent hydration.</text>
</comment>
<evidence type="ECO:0000256" key="1">
    <source>
        <dbReference type="ARBA" id="ARBA00000013"/>
    </source>
</evidence>
<reference evidence="22" key="1">
    <citation type="submission" date="2022-06" db="EMBL/GenBank/DDBJ databases">
        <title>Draft genome sequences of Leminorella grimontii str. JCM5902.</title>
        <authorList>
            <person name="Wakabayashi Y."/>
            <person name="Kojima K."/>
        </authorList>
    </citation>
    <scope>NUCLEOTIDE SEQUENCE</scope>
    <source>
        <strain evidence="22">JCM 5902</strain>
    </source>
</reference>
<feature type="binding site" evidence="18">
    <location>
        <position position="122"/>
    </location>
    <ligand>
        <name>(6S)-NADPHX</name>
        <dbReference type="ChEBI" id="CHEBI:64076"/>
    </ligand>
</feature>
<feature type="binding site" evidence="17">
    <location>
        <position position="414"/>
    </location>
    <ligand>
        <name>(6S)-NADPHX</name>
        <dbReference type="ChEBI" id="CHEBI:64076"/>
    </ligand>
</feature>
<dbReference type="InterPro" id="IPR004443">
    <property type="entry name" value="YjeF_N_dom"/>
</dbReference>
<dbReference type="AlphaFoldDB" id="A0AAV5N4M1"/>
<dbReference type="InterPro" id="IPR029056">
    <property type="entry name" value="Ribokinase-like"/>
</dbReference>
<evidence type="ECO:0000256" key="11">
    <source>
        <dbReference type="ARBA" id="ARBA00023235"/>
    </source>
</evidence>
<dbReference type="SUPFAM" id="SSF64153">
    <property type="entry name" value="YjeF N-terminal domain-like"/>
    <property type="match status" value="1"/>
</dbReference>
<dbReference type="PIRSF" id="PIRSF017184">
    <property type="entry name" value="Nnr"/>
    <property type="match status" value="1"/>
</dbReference>
<protein>
    <recommendedName>
        <fullName evidence="19">Bifunctional NAD(P)H-hydrate repair enzyme</fullName>
    </recommendedName>
    <alternativeName>
        <fullName evidence="19">Nicotinamide nucleotide repair protein</fullName>
    </alternativeName>
    <domain>
        <recommendedName>
            <fullName evidence="19">ADP-dependent (S)-NAD(P)H-hydrate dehydratase</fullName>
            <ecNumber evidence="19">4.2.1.136</ecNumber>
        </recommendedName>
        <alternativeName>
            <fullName evidence="19">ADP-dependent NAD(P)HX dehydratase</fullName>
        </alternativeName>
    </domain>
    <domain>
        <recommendedName>
            <fullName evidence="19">NAD(P)H-hydrate epimerase</fullName>
            <ecNumber evidence="19">5.1.99.6</ecNumber>
        </recommendedName>
    </domain>
</protein>
<feature type="binding site" evidence="18">
    <location>
        <begin position="111"/>
        <end position="117"/>
    </location>
    <ligand>
        <name>(6S)-NADPHX</name>
        <dbReference type="ChEBI" id="CHEBI:64076"/>
    </ligand>
</feature>
<comment type="catalytic activity">
    <reaction evidence="2 18 19">
        <text>(6R)-NADPHX = (6S)-NADPHX</text>
        <dbReference type="Rhea" id="RHEA:32227"/>
        <dbReference type="ChEBI" id="CHEBI:64076"/>
        <dbReference type="ChEBI" id="CHEBI:64077"/>
        <dbReference type="EC" id="5.1.99.6"/>
    </reaction>
</comment>
<dbReference type="PROSITE" id="PS51383">
    <property type="entry name" value="YJEF_C_3"/>
    <property type="match status" value="1"/>
</dbReference>
<dbReference type="FunFam" id="3.40.50.10260:FF:000003">
    <property type="entry name" value="Multifunctional fusion protein"/>
    <property type="match status" value="1"/>
</dbReference>
<dbReference type="GO" id="GO:0052855">
    <property type="term" value="F:ADP-dependent NAD(P)H-hydrate dehydratase activity"/>
    <property type="evidence" value="ECO:0007669"/>
    <property type="project" value="UniProtKB-UniRule"/>
</dbReference>
<evidence type="ECO:0000256" key="14">
    <source>
        <dbReference type="ARBA" id="ARBA00025153"/>
    </source>
</evidence>
<feature type="binding site" evidence="18">
    <location>
        <position position="107"/>
    </location>
    <ligand>
        <name>K(+)</name>
        <dbReference type="ChEBI" id="CHEBI:29103"/>
    </ligand>
</feature>
<evidence type="ECO:0000256" key="10">
    <source>
        <dbReference type="ARBA" id="ARBA00023027"/>
    </source>
</evidence>
<dbReference type="PANTHER" id="PTHR12592">
    <property type="entry name" value="ATP-DEPENDENT (S)-NAD(P)H-HYDRATE DEHYDRATASE FAMILY MEMBER"/>
    <property type="match status" value="1"/>
</dbReference>
<feature type="binding site" evidence="18">
    <location>
        <begin position="43"/>
        <end position="47"/>
    </location>
    <ligand>
        <name>(6S)-NADPHX</name>
        <dbReference type="ChEBI" id="CHEBI:64076"/>
    </ligand>
</feature>
<feature type="domain" description="YjeF N-terminal" evidence="21">
    <location>
        <begin position="1"/>
        <end position="197"/>
    </location>
</feature>
<comment type="cofactor">
    <cofactor evidence="17">
        <name>Mg(2+)</name>
        <dbReference type="ChEBI" id="CHEBI:18420"/>
    </cofactor>
</comment>
<feature type="binding site" evidence="18">
    <location>
        <position position="44"/>
    </location>
    <ligand>
        <name>K(+)</name>
        <dbReference type="ChEBI" id="CHEBI:29103"/>
    </ligand>
</feature>
<evidence type="ECO:0000256" key="8">
    <source>
        <dbReference type="ARBA" id="ARBA00022857"/>
    </source>
</evidence>
<dbReference type="CDD" id="cd01171">
    <property type="entry name" value="YXKO-related"/>
    <property type="match status" value="1"/>
</dbReference>
<dbReference type="PROSITE" id="PS51385">
    <property type="entry name" value="YJEF_N"/>
    <property type="match status" value="1"/>
</dbReference>
<dbReference type="Proteomes" id="UP001058124">
    <property type="component" value="Unassembled WGS sequence"/>
</dbReference>
<comment type="cofactor">
    <cofactor evidence="18 19">
        <name>K(+)</name>
        <dbReference type="ChEBI" id="CHEBI:29103"/>
    </cofactor>
    <text evidence="18 19">Binds 1 potassium ion per subunit.</text>
</comment>
<comment type="catalytic activity">
    <reaction evidence="16 17 19">
        <text>(6S)-NADPHX + ADP = AMP + phosphate + NADPH + H(+)</text>
        <dbReference type="Rhea" id="RHEA:32235"/>
        <dbReference type="ChEBI" id="CHEBI:15378"/>
        <dbReference type="ChEBI" id="CHEBI:43474"/>
        <dbReference type="ChEBI" id="CHEBI:57783"/>
        <dbReference type="ChEBI" id="CHEBI:64076"/>
        <dbReference type="ChEBI" id="CHEBI:456215"/>
        <dbReference type="ChEBI" id="CHEBI:456216"/>
        <dbReference type="EC" id="4.2.1.136"/>
    </reaction>
</comment>
<dbReference type="NCBIfam" id="TIGR00197">
    <property type="entry name" value="yjeF_nterm"/>
    <property type="match status" value="1"/>
</dbReference>
<keyword evidence="6 17" id="KW-0547">Nucleotide-binding</keyword>
<dbReference type="GO" id="GO:0046872">
    <property type="term" value="F:metal ion binding"/>
    <property type="evidence" value="ECO:0007669"/>
    <property type="project" value="UniProtKB-UniRule"/>
</dbReference>
<keyword evidence="23" id="KW-1185">Reference proteome</keyword>
<evidence type="ECO:0000259" key="21">
    <source>
        <dbReference type="PROSITE" id="PS51385"/>
    </source>
</evidence>
<comment type="catalytic activity">
    <reaction evidence="1 18 19">
        <text>(6R)-NADHX = (6S)-NADHX</text>
        <dbReference type="Rhea" id="RHEA:32215"/>
        <dbReference type="ChEBI" id="CHEBI:64074"/>
        <dbReference type="ChEBI" id="CHEBI:64075"/>
        <dbReference type="EC" id="5.1.99.6"/>
    </reaction>
</comment>
<dbReference type="PANTHER" id="PTHR12592:SF0">
    <property type="entry name" value="ATP-DEPENDENT (S)-NAD(P)H-HYDRATE DEHYDRATASE"/>
    <property type="match status" value="1"/>
</dbReference>
<evidence type="ECO:0000256" key="6">
    <source>
        <dbReference type="ARBA" id="ARBA00022741"/>
    </source>
</evidence>
<gene>
    <name evidence="22" type="primary">nnr</name>
    <name evidence="17" type="synonym">nnrD</name>
    <name evidence="18" type="synonym">nnrE</name>
    <name evidence="22" type="ORF">SOASR030_28060</name>
</gene>
<dbReference type="Gene3D" id="3.40.50.10260">
    <property type="entry name" value="YjeF N-terminal domain"/>
    <property type="match status" value="1"/>
</dbReference>
<dbReference type="FunFam" id="3.40.1190.20:FF:000017">
    <property type="entry name" value="Multifunctional fusion protein"/>
    <property type="match status" value="1"/>
</dbReference>
<comment type="similarity">
    <text evidence="3 19">In the N-terminal section; belongs to the NnrE/AIBP family.</text>
</comment>
<dbReference type="Gene3D" id="3.40.1190.20">
    <property type="match status" value="1"/>
</dbReference>
<dbReference type="InterPro" id="IPR000631">
    <property type="entry name" value="CARKD"/>
</dbReference>
<feature type="binding site" evidence="17">
    <location>
        <position position="347"/>
    </location>
    <ligand>
        <name>(6S)-NADPHX</name>
        <dbReference type="ChEBI" id="CHEBI:64076"/>
    </ligand>
</feature>
<keyword evidence="10 17" id="KW-0520">NAD</keyword>
<keyword evidence="11 18" id="KW-0413">Isomerase</keyword>